<protein>
    <submittedName>
        <fullName evidence="1">DNA topoisomerase IV</fullName>
    </submittedName>
</protein>
<dbReference type="OrthoDB" id="1202013at2"/>
<sequence length="125" mass="14643">MKKTFLLLLLVSCIACKQYENQRDCDDFRTGTFVWEQESGGKLLKTTFVRTEDMQIETFEGVTDTSRVEWVNECEWRIIPVNPKTNADSRAYLFKILNTTANSYTFEFTQSGRDEIYRGEARKVE</sequence>
<dbReference type="GO" id="GO:0016853">
    <property type="term" value="F:isomerase activity"/>
    <property type="evidence" value="ECO:0007669"/>
    <property type="project" value="UniProtKB-KW"/>
</dbReference>
<dbReference type="Proteomes" id="UP000279600">
    <property type="component" value="Chromosome"/>
</dbReference>
<organism evidence="1 2">
    <name type="scientific">Nonlabens ponticola</name>
    <dbReference type="NCBI Taxonomy" id="2496866"/>
    <lineage>
        <taxon>Bacteria</taxon>
        <taxon>Pseudomonadati</taxon>
        <taxon>Bacteroidota</taxon>
        <taxon>Flavobacteriia</taxon>
        <taxon>Flavobacteriales</taxon>
        <taxon>Flavobacteriaceae</taxon>
        <taxon>Nonlabens</taxon>
    </lineage>
</organism>
<dbReference type="EMBL" id="CP034549">
    <property type="protein sequence ID" value="AZQ44167.1"/>
    <property type="molecule type" value="Genomic_DNA"/>
</dbReference>
<keyword evidence="2" id="KW-1185">Reference proteome</keyword>
<dbReference type="KEGG" id="noj:EJ995_07955"/>
<accession>A0A3S9MYD4</accession>
<dbReference type="AlphaFoldDB" id="A0A3S9MYD4"/>
<name>A0A3S9MYD4_9FLAO</name>
<keyword evidence="1" id="KW-0413">Isomerase</keyword>
<proteinExistence type="predicted"/>
<dbReference type="RefSeq" id="WP_126447337.1">
    <property type="nucleotide sequence ID" value="NZ_CP034549.1"/>
</dbReference>
<evidence type="ECO:0000313" key="2">
    <source>
        <dbReference type="Proteomes" id="UP000279600"/>
    </source>
</evidence>
<gene>
    <name evidence="1" type="ORF">EJ995_07955</name>
</gene>
<reference evidence="1 2" key="1">
    <citation type="submission" date="2018-12" db="EMBL/GenBank/DDBJ databases">
        <title>Complete genome of Nonlabens sp. MJ115.</title>
        <authorList>
            <person name="Choi H.S."/>
            <person name="Jung J."/>
        </authorList>
    </citation>
    <scope>NUCLEOTIDE SEQUENCE [LARGE SCALE GENOMIC DNA]</scope>
    <source>
        <strain evidence="1 2">MJ115</strain>
    </source>
</reference>
<evidence type="ECO:0000313" key="1">
    <source>
        <dbReference type="EMBL" id="AZQ44167.1"/>
    </source>
</evidence>